<evidence type="ECO:0000313" key="2">
    <source>
        <dbReference type="Proteomes" id="UP000006882"/>
    </source>
</evidence>
<dbReference type="AlphaFoldDB" id="A0A251NAX8"/>
<protein>
    <submittedName>
        <fullName evidence="1">Uncharacterized protein</fullName>
    </submittedName>
</protein>
<evidence type="ECO:0000313" key="1">
    <source>
        <dbReference type="EMBL" id="ONH95404.1"/>
    </source>
</evidence>
<accession>A0A251NAX8</accession>
<reference evidence="1 2" key="1">
    <citation type="journal article" date="2013" name="Nat. Genet.">
        <title>The high-quality draft genome of peach (Prunus persica) identifies unique patterns of genetic diversity, domestication and genome evolution.</title>
        <authorList>
            <consortium name="International Peach Genome Initiative"/>
            <person name="Verde I."/>
            <person name="Abbott A.G."/>
            <person name="Scalabrin S."/>
            <person name="Jung S."/>
            <person name="Shu S."/>
            <person name="Marroni F."/>
            <person name="Zhebentyayeva T."/>
            <person name="Dettori M.T."/>
            <person name="Grimwood J."/>
            <person name="Cattonaro F."/>
            <person name="Zuccolo A."/>
            <person name="Rossini L."/>
            <person name="Jenkins J."/>
            <person name="Vendramin E."/>
            <person name="Meisel L.A."/>
            <person name="Decroocq V."/>
            <person name="Sosinski B."/>
            <person name="Prochnik S."/>
            <person name="Mitros T."/>
            <person name="Policriti A."/>
            <person name="Cipriani G."/>
            <person name="Dondini L."/>
            <person name="Ficklin S."/>
            <person name="Goodstein D.M."/>
            <person name="Xuan P."/>
            <person name="Del Fabbro C."/>
            <person name="Aramini V."/>
            <person name="Copetti D."/>
            <person name="Gonzalez S."/>
            <person name="Horner D.S."/>
            <person name="Falchi R."/>
            <person name="Lucas S."/>
            <person name="Mica E."/>
            <person name="Maldonado J."/>
            <person name="Lazzari B."/>
            <person name="Bielenberg D."/>
            <person name="Pirona R."/>
            <person name="Miculan M."/>
            <person name="Barakat A."/>
            <person name="Testolin R."/>
            <person name="Stella A."/>
            <person name="Tartarini S."/>
            <person name="Tonutti P."/>
            <person name="Arus P."/>
            <person name="Orellana A."/>
            <person name="Wells C."/>
            <person name="Main D."/>
            <person name="Vizzotto G."/>
            <person name="Silva H."/>
            <person name="Salamini F."/>
            <person name="Schmutz J."/>
            <person name="Morgante M."/>
            <person name="Rokhsar D.S."/>
        </authorList>
    </citation>
    <scope>NUCLEOTIDE SEQUENCE [LARGE SCALE GENOMIC DNA]</scope>
    <source>
        <strain evidence="2">cv. Nemared</strain>
    </source>
</reference>
<dbReference type="EMBL" id="CM007657">
    <property type="protein sequence ID" value="ONH95404.1"/>
    <property type="molecule type" value="Genomic_DNA"/>
</dbReference>
<dbReference type="Gramene" id="ONH95404">
    <property type="protein sequence ID" value="ONH95404"/>
    <property type="gene ID" value="PRUPE_7G068500"/>
</dbReference>
<organism evidence="1 2">
    <name type="scientific">Prunus persica</name>
    <name type="common">Peach</name>
    <name type="synonym">Amygdalus persica</name>
    <dbReference type="NCBI Taxonomy" id="3760"/>
    <lineage>
        <taxon>Eukaryota</taxon>
        <taxon>Viridiplantae</taxon>
        <taxon>Streptophyta</taxon>
        <taxon>Embryophyta</taxon>
        <taxon>Tracheophyta</taxon>
        <taxon>Spermatophyta</taxon>
        <taxon>Magnoliopsida</taxon>
        <taxon>eudicotyledons</taxon>
        <taxon>Gunneridae</taxon>
        <taxon>Pentapetalae</taxon>
        <taxon>rosids</taxon>
        <taxon>fabids</taxon>
        <taxon>Rosales</taxon>
        <taxon>Rosaceae</taxon>
        <taxon>Amygdaloideae</taxon>
        <taxon>Amygdaleae</taxon>
        <taxon>Prunus</taxon>
    </lineage>
</organism>
<sequence length="66" mass="7489">MVEKRGRRGREGEGVGEATWGCCGDDGWVCRRRRVGMVVRLRGLCFSLILAPIKNTSLEFKSKWCD</sequence>
<gene>
    <name evidence="1" type="ORF">PRUPE_7G068500</name>
</gene>
<dbReference type="Proteomes" id="UP000006882">
    <property type="component" value="Chromosome G7"/>
</dbReference>
<name>A0A251NAX8_PRUPE</name>
<keyword evidence="2" id="KW-1185">Reference proteome</keyword>
<proteinExistence type="predicted"/>